<dbReference type="InterPro" id="IPR037396">
    <property type="entry name" value="FMN_HAD"/>
</dbReference>
<dbReference type="EnsemblMetazoa" id="ISCW006714-RA">
    <property type="protein sequence ID" value="ISCW006714-PA"/>
    <property type="gene ID" value="ISCW006714"/>
</dbReference>
<evidence type="ECO:0000256" key="4">
    <source>
        <dbReference type="ARBA" id="ARBA00024042"/>
    </source>
</evidence>
<dbReference type="FunFam" id="3.20.20.70:FF:000056">
    <property type="entry name" value="hydroxyacid oxidase 2"/>
    <property type="match status" value="1"/>
</dbReference>
<dbReference type="Gene3D" id="3.20.20.70">
    <property type="entry name" value="Aldolase class I"/>
    <property type="match status" value="1"/>
</dbReference>
<dbReference type="Proteomes" id="UP000001555">
    <property type="component" value="Unassembled WGS sequence"/>
</dbReference>
<keyword evidence="3 8" id="KW-0560">Oxidoreductase</keyword>
<evidence type="ECO:0000256" key="3">
    <source>
        <dbReference type="ARBA" id="ARBA00023002"/>
    </source>
</evidence>
<dbReference type="VEuPathDB" id="VectorBase:ISCI006714"/>
<evidence type="ECO:0000313" key="9">
    <source>
        <dbReference type="EnsemblMetazoa" id="ISCW006714-PA"/>
    </source>
</evidence>
<evidence type="ECO:0000256" key="6">
    <source>
        <dbReference type="ARBA" id="ARBA00029327"/>
    </source>
</evidence>
<comment type="catalytic activity">
    <reaction evidence="5">
        <text>a (2S)-2-hydroxycarboxylate + O2 = a 2-oxocarboxylate + H2O2</text>
        <dbReference type="Rhea" id="RHEA:16789"/>
        <dbReference type="ChEBI" id="CHEBI:15379"/>
        <dbReference type="ChEBI" id="CHEBI:16240"/>
        <dbReference type="ChEBI" id="CHEBI:35179"/>
        <dbReference type="ChEBI" id="CHEBI:58123"/>
        <dbReference type="EC" id="1.1.3.15"/>
    </reaction>
    <physiologicalReaction direction="left-to-right" evidence="5">
        <dbReference type="Rhea" id="RHEA:16790"/>
    </physiologicalReaction>
</comment>
<protein>
    <recommendedName>
        <fullName evidence="2">(S)-2-hydroxy-acid oxidase</fullName>
        <ecNumber evidence="2">1.1.3.15</ecNumber>
    </recommendedName>
</protein>
<dbReference type="PaxDb" id="6945-B7PPQ8"/>
<dbReference type="PANTHER" id="PTHR10578">
    <property type="entry name" value="S -2-HYDROXY-ACID OXIDASE-RELATED"/>
    <property type="match status" value="1"/>
</dbReference>
<dbReference type="OrthoDB" id="25826at2759"/>
<dbReference type="PANTHER" id="PTHR10578:SF146">
    <property type="entry name" value="OXIDASE, PUTATIVE-RELATED"/>
    <property type="match status" value="1"/>
</dbReference>
<evidence type="ECO:0000256" key="1">
    <source>
        <dbReference type="ARBA" id="ARBA00001917"/>
    </source>
</evidence>
<reference evidence="8 10" key="1">
    <citation type="submission" date="2008-03" db="EMBL/GenBank/DDBJ databases">
        <title>Annotation of Ixodes scapularis.</title>
        <authorList>
            <consortium name="Ixodes scapularis Genome Project Consortium"/>
            <person name="Caler E."/>
            <person name="Hannick L.I."/>
            <person name="Bidwell S."/>
            <person name="Joardar V."/>
            <person name="Thiagarajan M."/>
            <person name="Amedeo P."/>
            <person name="Galinsky K.J."/>
            <person name="Schobel S."/>
            <person name="Inman J."/>
            <person name="Hostetler J."/>
            <person name="Miller J."/>
            <person name="Hammond M."/>
            <person name="Megy K."/>
            <person name="Lawson D."/>
            <person name="Kodira C."/>
            <person name="Sutton G."/>
            <person name="Meyer J."/>
            <person name="Hill C.A."/>
            <person name="Birren B."/>
            <person name="Nene V."/>
            <person name="Collins F."/>
            <person name="Alarcon-Chaidez F."/>
            <person name="Wikel S."/>
            <person name="Strausberg R."/>
        </authorList>
    </citation>
    <scope>NUCLEOTIDE SEQUENCE [LARGE SCALE GENOMIC DNA]</scope>
    <source>
        <strain evidence="10">Wikel</strain>
        <strain evidence="8">Wikel colony</strain>
    </source>
</reference>
<dbReference type="GO" id="GO:0003973">
    <property type="term" value="F:(S)-2-hydroxy-acid oxidase activity"/>
    <property type="evidence" value="ECO:0007669"/>
    <property type="project" value="UniProtKB-EC"/>
</dbReference>
<dbReference type="InterPro" id="IPR013785">
    <property type="entry name" value="Aldolase_TIM"/>
</dbReference>
<dbReference type="SUPFAM" id="SSF51395">
    <property type="entry name" value="FMN-linked oxidoreductases"/>
    <property type="match status" value="1"/>
</dbReference>
<dbReference type="InterPro" id="IPR000262">
    <property type="entry name" value="FMN-dep_DH"/>
</dbReference>
<dbReference type="AlphaFoldDB" id="B7PPQ8"/>
<evidence type="ECO:0000256" key="5">
    <source>
        <dbReference type="ARBA" id="ARBA00029325"/>
    </source>
</evidence>
<dbReference type="STRING" id="6945.B7PPQ8"/>
<evidence type="ECO:0000256" key="2">
    <source>
        <dbReference type="ARBA" id="ARBA00013087"/>
    </source>
</evidence>
<comment type="catalytic activity">
    <reaction evidence="6">
        <text>2-hydroxyoctanoate + O2 = 2-oxooctanoate + H2O2</text>
        <dbReference type="Rhea" id="RHEA:67940"/>
        <dbReference type="ChEBI" id="CHEBI:15379"/>
        <dbReference type="ChEBI" id="CHEBI:16240"/>
        <dbReference type="ChEBI" id="CHEBI:133514"/>
        <dbReference type="ChEBI" id="CHEBI:176689"/>
    </reaction>
    <physiologicalReaction direction="left-to-right" evidence="6">
        <dbReference type="Rhea" id="RHEA:67941"/>
    </physiologicalReaction>
</comment>
<organism>
    <name type="scientific">Ixodes scapularis</name>
    <name type="common">Black-legged tick</name>
    <name type="synonym">Deer tick</name>
    <dbReference type="NCBI Taxonomy" id="6945"/>
    <lineage>
        <taxon>Eukaryota</taxon>
        <taxon>Metazoa</taxon>
        <taxon>Ecdysozoa</taxon>
        <taxon>Arthropoda</taxon>
        <taxon>Chelicerata</taxon>
        <taxon>Arachnida</taxon>
        <taxon>Acari</taxon>
        <taxon>Parasitiformes</taxon>
        <taxon>Ixodida</taxon>
        <taxon>Ixodoidea</taxon>
        <taxon>Ixodidae</taxon>
        <taxon>Ixodinae</taxon>
        <taxon>Ixodes</taxon>
    </lineage>
</organism>
<dbReference type="EC" id="1.1.3.15" evidence="2"/>
<comment type="cofactor">
    <cofactor evidence="1">
        <name>FMN</name>
        <dbReference type="ChEBI" id="CHEBI:58210"/>
    </cofactor>
</comment>
<dbReference type="VEuPathDB" id="VectorBase:ISCW006714"/>
<evidence type="ECO:0000259" key="7">
    <source>
        <dbReference type="PROSITE" id="PS51349"/>
    </source>
</evidence>
<accession>B7PPQ8</accession>
<keyword evidence="10" id="KW-1185">Reference proteome</keyword>
<dbReference type="EMBL" id="ABJB010419853">
    <property type="status" value="NOT_ANNOTATED_CDS"/>
    <property type="molecule type" value="Genomic_DNA"/>
</dbReference>
<dbReference type="HOGENOM" id="CLU_020639_6_2_1"/>
<proteinExistence type="inferred from homology"/>
<feature type="non-terminal residue" evidence="8">
    <location>
        <position position="270"/>
    </location>
</feature>
<feature type="domain" description="FMN hydroxy acid dehydrogenase" evidence="7">
    <location>
        <begin position="1"/>
        <end position="264"/>
    </location>
</feature>
<dbReference type="GO" id="GO:0010181">
    <property type="term" value="F:FMN binding"/>
    <property type="evidence" value="ECO:0007669"/>
    <property type="project" value="InterPro"/>
</dbReference>
<reference evidence="9" key="2">
    <citation type="submission" date="2020-05" db="UniProtKB">
        <authorList>
            <consortium name="EnsemblMetazoa"/>
        </authorList>
    </citation>
    <scope>IDENTIFICATION</scope>
    <source>
        <strain evidence="9">wikel</strain>
    </source>
</reference>
<dbReference type="PROSITE" id="PS51349">
    <property type="entry name" value="FMN_HYDROXY_ACID_DH_2"/>
    <property type="match status" value="1"/>
</dbReference>
<feature type="non-terminal residue" evidence="8">
    <location>
        <position position="1"/>
    </location>
</feature>
<name>B7PPQ8_IXOSC</name>
<dbReference type="Pfam" id="PF01070">
    <property type="entry name" value="FMN_dh"/>
    <property type="match status" value="1"/>
</dbReference>
<dbReference type="InterPro" id="IPR012133">
    <property type="entry name" value="Alpha-hydoxy_acid_DH_FMN"/>
</dbReference>
<gene>
    <name evidence="8" type="ORF">IscW_ISCW006714</name>
</gene>
<comment type="similarity">
    <text evidence="4">Belongs to the FMN-dependent alpha-hydroxy acid dehydrogenase family.</text>
</comment>
<dbReference type="VEuPathDB" id="VectorBase:ISCP_037836"/>
<evidence type="ECO:0000313" key="8">
    <source>
        <dbReference type="EMBL" id="EEC08580.1"/>
    </source>
</evidence>
<dbReference type="CDD" id="cd02809">
    <property type="entry name" value="alpha_hydroxyacid_oxid_FMN"/>
    <property type="match status" value="1"/>
</dbReference>
<evidence type="ECO:0000313" key="10">
    <source>
        <dbReference type="Proteomes" id="UP000001555"/>
    </source>
</evidence>
<dbReference type="GO" id="GO:0005777">
    <property type="term" value="C:peroxisome"/>
    <property type="evidence" value="ECO:0007669"/>
    <property type="project" value="UniProtKB-ARBA"/>
</dbReference>
<dbReference type="EMBL" id="DS760163">
    <property type="protein sequence ID" value="EEC08580.1"/>
    <property type="molecule type" value="Genomic_DNA"/>
</dbReference>
<sequence>AAHAEKTLMVLSTYSSTSMEVVKREVPDGLFWFQVQFAVDRDLTRSLVRRAERSGYRALVVTVDSPVLGKNVDAVMRRFYMHDGIRFGNLEASPENKSANVKAMVSVRDAHIDPSQSWDDITWLKSITSLPLVLKGITNAEDAEEAISRGASAILVSNHGGRLLDGLPATIEVLPEVVSAVRGRVEVYVDGGVRHGTDVIKALALGAKAVFVGRPTIWGLAYNGEAGVRQMLAILRREVDRDLALMGNCFLQTPLQQVKTIRDRTRMHKA</sequence>
<dbReference type="EMBL" id="ABJB010660964">
    <property type="status" value="NOT_ANNOTATED_CDS"/>
    <property type="molecule type" value="Genomic_DNA"/>
</dbReference>